<dbReference type="RefSeq" id="WP_102612031.1">
    <property type="nucleotide sequence ID" value="NZ_CADIKD010000019.1"/>
</dbReference>
<comment type="caution">
    <text evidence="1">The sequence shown here is derived from an EMBL/GenBank/DDBJ whole genome shotgun (WGS) entry which is preliminary data.</text>
</comment>
<evidence type="ECO:0000313" key="2">
    <source>
        <dbReference type="Proteomes" id="UP000235347"/>
    </source>
</evidence>
<evidence type="ECO:0000313" key="1">
    <source>
        <dbReference type="EMBL" id="PMS18998.1"/>
    </source>
</evidence>
<dbReference type="AlphaFoldDB" id="A0A2N7VP96"/>
<name>A0A2N7VP96_9BURK</name>
<sequence>MDQAPVPAPVLAYDVFNGDADGLCALHQLRLAQPREALCITGVKRDIALLRHVPCESAIDVTVLDVSLDANLDALQRLLEAGACVAYYDHHSARCAFDHPRLQFAWDESPQVCTSVIVDRMLGGRYRPWAIAAAFGDNLDTTGRRLALAHGMAQHEIAVLATLGRLLNYNAYGESLDDLHMRPDALYRELHLFDDPLEFVAASGCFAQLEHGYWQDLAQVDAIAPYRTSDDGAVYVLPDAPWARRICGTFANLLAAQSRDKSFAVLNERRDGSFCISVRSAQPGARPAHALCERFDGGGGRRAAAGVNALPGAAIDTFIEAFFSYFTTMGVADAMSAVACK</sequence>
<reference evidence="1 2" key="1">
    <citation type="submission" date="2018-01" db="EMBL/GenBank/DDBJ databases">
        <title>Whole genome analyses suggest that Burkholderia sensu lato contains two further novel genera in the rhizoxinica-symbiotica group Mycetohabitans gen. nov., and Trinickia gen. nov.: implications for the evolution of diazotrophy and nodulation in the Burkholderiaceae.</title>
        <authorList>
            <person name="Estrada-de los Santos P."/>
            <person name="Palmer M."/>
            <person name="Chavez-Ramirez B."/>
            <person name="Beukes C."/>
            <person name="Steenkamp E.T."/>
            <person name="Hirsch A.M."/>
            <person name="Manyaka P."/>
            <person name="Maluk M."/>
            <person name="Lafos M."/>
            <person name="Crook M."/>
            <person name="Gross E."/>
            <person name="Simon M.F."/>
            <person name="Bueno dos Reis Junior F."/>
            <person name="Poole P.S."/>
            <person name="Venter S.N."/>
            <person name="James E.K."/>
        </authorList>
    </citation>
    <scope>NUCLEOTIDE SEQUENCE [LARGE SCALE GENOMIC DNA]</scope>
    <source>
        <strain evidence="1 2">GP25-8</strain>
    </source>
</reference>
<organism evidence="1 2">
    <name type="scientific">Trinickia soli</name>
    <dbReference type="NCBI Taxonomy" id="380675"/>
    <lineage>
        <taxon>Bacteria</taxon>
        <taxon>Pseudomonadati</taxon>
        <taxon>Pseudomonadota</taxon>
        <taxon>Betaproteobacteria</taxon>
        <taxon>Burkholderiales</taxon>
        <taxon>Burkholderiaceae</taxon>
        <taxon>Trinickia</taxon>
    </lineage>
</organism>
<accession>A0A2N7VP96</accession>
<dbReference type="Proteomes" id="UP000235347">
    <property type="component" value="Unassembled WGS sequence"/>
</dbReference>
<dbReference type="Gene3D" id="3.10.310.30">
    <property type="match status" value="1"/>
</dbReference>
<gene>
    <name evidence="1" type="ORF">C0Z19_22370</name>
</gene>
<proteinExistence type="predicted"/>
<dbReference type="SUPFAM" id="SSF64182">
    <property type="entry name" value="DHH phosphoesterases"/>
    <property type="match status" value="1"/>
</dbReference>
<evidence type="ECO:0008006" key="3">
    <source>
        <dbReference type="Google" id="ProtNLM"/>
    </source>
</evidence>
<keyword evidence="2" id="KW-1185">Reference proteome</keyword>
<dbReference type="EMBL" id="PNYB01000023">
    <property type="protein sequence ID" value="PMS18998.1"/>
    <property type="molecule type" value="Genomic_DNA"/>
</dbReference>
<dbReference type="InterPro" id="IPR038763">
    <property type="entry name" value="DHH_sf"/>
</dbReference>
<protein>
    <recommendedName>
        <fullName evidence="3">Acetyltransferase</fullName>
    </recommendedName>
</protein>